<evidence type="ECO:0000256" key="1">
    <source>
        <dbReference type="SAM" id="SignalP"/>
    </source>
</evidence>
<gene>
    <name evidence="2" type="ORF">HTAM1171_LOCUS10942</name>
</gene>
<accession>A0A7S2IB76</accession>
<dbReference type="AlphaFoldDB" id="A0A7S2IB76"/>
<feature type="signal peptide" evidence="1">
    <location>
        <begin position="1"/>
        <end position="24"/>
    </location>
</feature>
<reference evidence="2" key="1">
    <citation type="submission" date="2021-01" db="EMBL/GenBank/DDBJ databases">
        <authorList>
            <person name="Corre E."/>
            <person name="Pelletier E."/>
            <person name="Niang G."/>
            <person name="Scheremetjew M."/>
            <person name="Finn R."/>
            <person name="Kale V."/>
            <person name="Holt S."/>
            <person name="Cochrane G."/>
            <person name="Meng A."/>
            <person name="Brown T."/>
            <person name="Cohen L."/>
        </authorList>
    </citation>
    <scope>NUCLEOTIDE SEQUENCE</scope>
    <source>
        <strain evidence="2">CCMP826</strain>
    </source>
</reference>
<protein>
    <recommendedName>
        <fullName evidence="3">Esterase</fullName>
    </recommendedName>
</protein>
<dbReference type="InterPro" id="IPR000801">
    <property type="entry name" value="Esterase-like"/>
</dbReference>
<dbReference type="Pfam" id="PF00756">
    <property type="entry name" value="Esterase"/>
    <property type="match status" value="1"/>
</dbReference>
<dbReference type="PANTHER" id="PTHR48098:SF6">
    <property type="entry name" value="FERRI-BACILLIBACTIN ESTERASE BESA"/>
    <property type="match status" value="1"/>
</dbReference>
<keyword evidence="1" id="KW-0732">Signal</keyword>
<feature type="chain" id="PRO_5030790389" description="Esterase" evidence="1">
    <location>
        <begin position="25"/>
        <end position="365"/>
    </location>
</feature>
<dbReference type="InterPro" id="IPR050583">
    <property type="entry name" value="Mycobacterial_A85_antigen"/>
</dbReference>
<name>A0A7S2IB76_9STRA</name>
<sequence>MISPRSKSPLLFAALSIIISHCHAYSSTRSSSKSISSNQSYRRKRQLEVLQKAKQSLLKTLEEELNGPFPDGLNGGRIVTIPASAHYIKHNKNNNLILPARDIKVWLPKEYDDNPTLHFPVLYCHDGQNAIQDASSWTGYSWRLAGALTRLSQRNQLKQTNAVNAPPIVVLMPCAEERIGFLVPRRHLEYGDISSAFAQSHADFVALTLKPLIDSTFRTMKEKEHTSVIGSSLGGQASLHLLIRHPDLFGKAACMSPAFQPSILTSVATLPLEILQDKIIYMDNGGDVDDVKVPMVDPIDHFSTHHWWNPGYWWLDSQLQPGIDAMKMALDIRGIKYDYKKFAGGRHNERTWALRIDEPLLSLFG</sequence>
<evidence type="ECO:0000313" key="2">
    <source>
        <dbReference type="EMBL" id="CAD9514255.1"/>
    </source>
</evidence>
<dbReference type="InterPro" id="IPR029058">
    <property type="entry name" value="AB_hydrolase_fold"/>
</dbReference>
<dbReference type="PANTHER" id="PTHR48098">
    <property type="entry name" value="ENTEROCHELIN ESTERASE-RELATED"/>
    <property type="match status" value="1"/>
</dbReference>
<dbReference type="EMBL" id="HBGV01017745">
    <property type="protein sequence ID" value="CAD9514255.1"/>
    <property type="molecule type" value="Transcribed_RNA"/>
</dbReference>
<organism evidence="2">
    <name type="scientific">Helicotheca tamesis</name>
    <dbReference type="NCBI Taxonomy" id="374047"/>
    <lineage>
        <taxon>Eukaryota</taxon>
        <taxon>Sar</taxon>
        <taxon>Stramenopiles</taxon>
        <taxon>Ochrophyta</taxon>
        <taxon>Bacillariophyta</taxon>
        <taxon>Mediophyceae</taxon>
        <taxon>Lithodesmiophycidae</taxon>
        <taxon>Lithodesmiales</taxon>
        <taxon>Lithodesmiaceae</taxon>
        <taxon>Helicotheca</taxon>
    </lineage>
</organism>
<proteinExistence type="predicted"/>
<dbReference type="SUPFAM" id="SSF53474">
    <property type="entry name" value="alpha/beta-Hydrolases"/>
    <property type="match status" value="1"/>
</dbReference>
<evidence type="ECO:0008006" key="3">
    <source>
        <dbReference type="Google" id="ProtNLM"/>
    </source>
</evidence>
<dbReference type="Gene3D" id="3.40.50.1820">
    <property type="entry name" value="alpha/beta hydrolase"/>
    <property type="match status" value="1"/>
</dbReference>